<reference evidence="1" key="1">
    <citation type="submission" date="2021-06" db="EMBL/GenBank/DDBJ databases">
        <authorList>
            <person name="Kallberg Y."/>
            <person name="Tangrot J."/>
            <person name="Rosling A."/>
        </authorList>
    </citation>
    <scope>NUCLEOTIDE SEQUENCE</scope>
    <source>
        <strain evidence="1">IN212</strain>
    </source>
</reference>
<protein>
    <submittedName>
        <fullName evidence="1">19161_t:CDS:1</fullName>
    </submittedName>
</protein>
<name>A0A9N9BMG6_9GLOM</name>
<comment type="caution">
    <text evidence="1">The sequence shown here is derived from an EMBL/GenBank/DDBJ whole genome shotgun (WGS) entry which is preliminary data.</text>
</comment>
<dbReference type="Proteomes" id="UP000789396">
    <property type="component" value="Unassembled WGS sequence"/>
</dbReference>
<dbReference type="EMBL" id="CAJVPZ010006391">
    <property type="protein sequence ID" value="CAG8573148.1"/>
    <property type="molecule type" value="Genomic_DNA"/>
</dbReference>
<proteinExistence type="predicted"/>
<accession>A0A9N9BMG6</accession>
<dbReference type="AlphaFoldDB" id="A0A9N9BMG6"/>
<keyword evidence="2" id="KW-1185">Reference proteome</keyword>
<organism evidence="1 2">
    <name type="scientific">Racocetra fulgida</name>
    <dbReference type="NCBI Taxonomy" id="60492"/>
    <lineage>
        <taxon>Eukaryota</taxon>
        <taxon>Fungi</taxon>
        <taxon>Fungi incertae sedis</taxon>
        <taxon>Mucoromycota</taxon>
        <taxon>Glomeromycotina</taxon>
        <taxon>Glomeromycetes</taxon>
        <taxon>Diversisporales</taxon>
        <taxon>Gigasporaceae</taxon>
        <taxon>Racocetra</taxon>
    </lineage>
</organism>
<evidence type="ECO:0000313" key="2">
    <source>
        <dbReference type="Proteomes" id="UP000789396"/>
    </source>
</evidence>
<gene>
    <name evidence="1" type="ORF">RFULGI_LOCUS5542</name>
</gene>
<evidence type="ECO:0000313" key="1">
    <source>
        <dbReference type="EMBL" id="CAG8573148.1"/>
    </source>
</evidence>
<sequence length="83" mass="10140">MEEVHIDQNMNIEIEDYKSKKQSDNKYDEPLKLYKRFKKEYVEKDINDYKISRTFLYHYAEKLLTEKRSHNTEKSGSCHTDCK</sequence>